<dbReference type="EMBL" id="SWFS01000059">
    <property type="protein sequence ID" value="KAA8917165.1"/>
    <property type="molecule type" value="Genomic_DNA"/>
</dbReference>
<accession>A0A642VCV3</accession>
<feature type="region of interest" description="Disordered" evidence="1">
    <location>
        <begin position="58"/>
        <end position="78"/>
    </location>
</feature>
<organism evidence="2 3">
    <name type="scientific">Trichomonascus ciferrii</name>
    <dbReference type="NCBI Taxonomy" id="44093"/>
    <lineage>
        <taxon>Eukaryota</taxon>
        <taxon>Fungi</taxon>
        <taxon>Dikarya</taxon>
        <taxon>Ascomycota</taxon>
        <taxon>Saccharomycotina</taxon>
        <taxon>Dipodascomycetes</taxon>
        <taxon>Dipodascales</taxon>
        <taxon>Trichomonascaceae</taxon>
        <taxon>Trichomonascus</taxon>
        <taxon>Trichomonascus ciferrii complex</taxon>
    </lineage>
</organism>
<reference evidence="2" key="1">
    <citation type="journal article" date="2019" name="G3 (Bethesda)">
        <title>Genome Assemblies of Two Rare Opportunistic Yeast Pathogens: Diutina rugosa (syn. Candida rugosa) and Trichomonascus ciferrii (syn. Candida ciferrii).</title>
        <authorList>
            <person name="Mixao V."/>
            <person name="Saus E."/>
            <person name="Hansen A.P."/>
            <person name="Lass-Florl C."/>
            <person name="Gabaldon T."/>
        </authorList>
    </citation>
    <scope>NUCLEOTIDE SEQUENCE</scope>
    <source>
        <strain evidence="2">CBS 4856</strain>
    </source>
</reference>
<protein>
    <submittedName>
        <fullName evidence="2">Uncharacterized protein</fullName>
    </submittedName>
</protein>
<evidence type="ECO:0000313" key="3">
    <source>
        <dbReference type="Proteomes" id="UP000761534"/>
    </source>
</evidence>
<keyword evidence="3" id="KW-1185">Reference proteome</keyword>
<name>A0A642VCV3_9ASCO</name>
<sequence>MSQKGRRKKETKESPNLELPILLNTKEGLQTMAEFIMTGRKHDTGKLDVRHINQYSSRQLEATQATSQQADSSESGSD</sequence>
<evidence type="ECO:0000313" key="2">
    <source>
        <dbReference type="EMBL" id="KAA8917165.1"/>
    </source>
</evidence>
<gene>
    <name evidence="2" type="ORF">TRICI_000689</name>
</gene>
<comment type="caution">
    <text evidence="2">The sequence shown here is derived from an EMBL/GenBank/DDBJ whole genome shotgun (WGS) entry which is preliminary data.</text>
</comment>
<dbReference type="Proteomes" id="UP000761534">
    <property type="component" value="Unassembled WGS sequence"/>
</dbReference>
<dbReference type="AlphaFoldDB" id="A0A642VCV3"/>
<proteinExistence type="predicted"/>
<dbReference type="VEuPathDB" id="FungiDB:TRICI_000689"/>
<evidence type="ECO:0000256" key="1">
    <source>
        <dbReference type="SAM" id="MobiDB-lite"/>
    </source>
</evidence>